<dbReference type="GO" id="GO:0050518">
    <property type="term" value="F:2-C-methyl-D-erythritol 4-phosphate cytidylyltransferase activity"/>
    <property type="evidence" value="ECO:0007669"/>
    <property type="project" value="UniProtKB-UniRule"/>
</dbReference>
<comment type="function">
    <text evidence="7">Catalyzes the formation of 4-diphosphocytidyl-2-C-methyl-D-erythritol from CTP and 2-C-methyl-D-erythritol 4-phosphate (MEP).</text>
</comment>
<keyword evidence="9" id="KW-1185">Reference proteome</keyword>
<dbReference type="RefSeq" id="WP_246905433.1">
    <property type="nucleotide sequence ID" value="NZ_JALJRB010000007.1"/>
</dbReference>
<sequence length="229" mass="25526">MSSALIVAAGRGVRMGADRPKQYLTIGGLPILTRTLRAFDNCERIQQIVVTVPEQEMDRCRREIIAGAGLRREPLLVPGGPRRQDSVFNGLQRMPEEDDVVLIHDGVRPLVTGELIERCIDAARRWGACIPVVPVTDTLIRVDPQNVIIETVARESLCMAQTPQAFRLSLIRKAHQWARQNAKVATDDASLVEQMGGRVHTIPGDVTNIKITTAEDLQRAEAYLHRQWV</sequence>
<dbReference type="InterPro" id="IPR029044">
    <property type="entry name" value="Nucleotide-diphossugar_trans"/>
</dbReference>
<proteinExistence type="inferred from homology"/>
<comment type="pathway">
    <text evidence="2 7">Isoprenoid biosynthesis; isopentenyl diphosphate biosynthesis via DXP pathway; isopentenyl diphosphate from 1-deoxy-D-xylulose 5-phosphate: step 2/6.</text>
</comment>
<evidence type="ECO:0000313" key="9">
    <source>
        <dbReference type="Proteomes" id="UP001165427"/>
    </source>
</evidence>
<feature type="site" description="Transition state stabilizer" evidence="7">
    <location>
        <position position="14"/>
    </location>
</feature>
<dbReference type="Proteomes" id="UP001165427">
    <property type="component" value="Unassembled WGS sequence"/>
</dbReference>
<comment type="similarity">
    <text evidence="3 7">Belongs to the IspD/TarI cytidylyltransferase family. IspD subfamily.</text>
</comment>
<reference evidence="8" key="1">
    <citation type="submission" date="2022-04" db="EMBL/GenBank/DDBJ databases">
        <title>Desulfatitalea alkaliphila sp. nov., a novel anaerobic sulfate-reducing bacterium isolated from terrestrial mud volcano, Taman Peninsula, Russia.</title>
        <authorList>
            <person name="Khomyakova M.A."/>
            <person name="Merkel A.Y."/>
            <person name="Slobodkin A.I."/>
        </authorList>
    </citation>
    <scope>NUCLEOTIDE SEQUENCE</scope>
    <source>
        <strain evidence="8">M08but</strain>
    </source>
</reference>
<dbReference type="InterPro" id="IPR018294">
    <property type="entry name" value="ISPD_synthase_CS"/>
</dbReference>
<accession>A0AA41UIB5</accession>
<evidence type="ECO:0000256" key="3">
    <source>
        <dbReference type="ARBA" id="ARBA00009789"/>
    </source>
</evidence>
<keyword evidence="4 7" id="KW-0808">Transferase</keyword>
<comment type="catalytic activity">
    <reaction evidence="1 7">
        <text>2-C-methyl-D-erythritol 4-phosphate + CTP + H(+) = 4-CDP-2-C-methyl-D-erythritol + diphosphate</text>
        <dbReference type="Rhea" id="RHEA:13429"/>
        <dbReference type="ChEBI" id="CHEBI:15378"/>
        <dbReference type="ChEBI" id="CHEBI:33019"/>
        <dbReference type="ChEBI" id="CHEBI:37563"/>
        <dbReference type="ChEBI" id="CHEBI:57823"/>
        <dbReference type="ChEBI" id="CHEBI:58262"/>
        <dbReference type="EC" id="2.7.7.60"/>
    </reaction>
</comment>
<evidence type="ECO:0000256" key="2">
    <source>
        <dbReference type="ARBA" id="ARBA00004787"/>
    </source>
</evidence>
<gene>
    <name evidence="7 8" type="primary">ispD</name>
    <name evidence="8" type="ORF">MRX98_08425</name>
</gene>
<dbReference type="PANTHER" id="PTHR32125:SF4">
    <property type="entry name" value="2-C-METHYL-D-ERYTHRITOL 4-PHOSPHATE CYTIDYLYLTRANSFERASE, CHLOROPLASTIC"/>
    <property type="match status" value="1"/>
</dbReference>
<dbReference type="InterPro" id="IPR050088">
    <property type="entry name" value="IspD/TarI_cytidylyltransf_bact"/>
</dbReference>
<dbReference type="PANTHER" id="PTHR32125">
    <property type="entry name" value="2-C-METHYL-D-ERYTHRITOL 4-PHOSPHATE CYTIDYLYLTRANSFERASE, CHLOROPLASTIC"/>
    <property type="match status" value="1"/>
</dbReference>
<name>A0AA41UIB5_9BACT</name>
<dbReference type="EC" id="2.7.7.60" evidence="7"/>
<evidence type="ECO:0000256" key="4">
    <source>
        <dbReference type="ARBA" id="ARBA00022679"/>
    </source>
</evidence>
<feature type="site" description="Positions MEP for the nucleophilic attack" evidence="7">
    <location>
        <position position="154"/>
    </location>
</feature>
<comment type="caution">
    <text evidence="8">The sequence shown here is derived from an EMBL/GenBank/DDBJ whole genome shotgun (WGS) entry which is preliminary data.</text>
</comment>
<evidence type="ECO:0000256" key="6">
    <source>
        <dbReference type="ARBA" id="ARBA00023229"/>
    </source>
</evidence>
<dbReference type="GO" id="GO:0019288">
    <property type="term" value="P:isopentenyl diphosphate biosynthetic process, methylerythritol 4-phosphate pathway"/>
    <property type="evidence" value="ECO:0007669"/>
    <property type="project" value="UniProtKB-UniRule"/>
</dbReference>
<dbReference type="InterPro" id="IPR001228">
    <property type="entry name" value="IspD"/>
</dbReference>
<feature type="site" description="Transition state stabilizer" evidence="7">
    <location>
        <position position="21"/>
    </location>
</feature>
<evidence type="ECO:0000256" key="7">
    <source>
        <dbReference type="HAMAP-Rule" id="MF_00108"/>
    </source>
</evidence>
<feature type="site" description="Positions MEP for the nucleophilic attack" evidence="7">
    <location>
        <position position="210"/>
    </location>
</feature>
<evidence type="ECO:0000313" key="8">
    <source>
        <dbReference type="EMBL" id="MCJ8500595.1"/>
    </source>
</evidence>
<dbReference type="NCBIfam" id="TIGR00453">
    <property type="entry name" value="ispD"/>
    <property type="match status" value="1"/>
</dbReference>
<dbReference type="SUPFAM" id="SSF53448">
    <property type="entry name" value="Nucleotide-diphospho-sugar transferases"/>
    <property type="match status" value="1"/>
</dbReference>
<keyword evidence="5 7" id="KW-0548">Nucleotidyltransferase</keyword>
<organism evidence="8 9">
    <name type="scientific">Desulfatitalea alkaliphila</name>
    <dbReference type="NCBI Taxonomy" id="2929485"/>
    <lineage>
        <taxon>Bacteria</taxon>
        <taxon>Pseudomonadati</taxon>
        <taxon>Thermodesulfobacteriota</taxon>
        <taxon>Desulfobacteria</taxon>
        <taxon>Desulfobacterales</taxon>
        <taxon>Desulfosarcinaceae</taxon>
        <taxon>Desulfatitalea</taxon>
    </lineage>
</organism>
<dbReference type="InterPro" id="IPR034683">
    <property type="entry name" value="IspD/TarI"/>
</dbReference>
<dbReference type="Gene3D" id="3.90.550.10">
    <property type="entry name" value="Spore Coat Polysaccharide Biosynthesis Protein SpsA, Chain A"/>
    <property type="match status" value="1"/>
</dbReference>
<evidence type="ECO:0000256" key="1">
    <source>
        <dbReference type="ARBA" id="ARBA00001282"/>
    </source>
</evidence>
<dbReference type="Pfam" id="PF01128">
    <property type="entry name" value="IspD"/>
    <property type="match status" value="1"/>
</dbReference>
<dbReference type="CDD" id="cd02516">
    <property type="entry name" value="CDP-ME_synthetase"/>
    <property type="match status" value="1"/>
</dbReference>
<dbReference type="AlphaFoldDB" id="A0AA41UIB5"/>
<dbReference type="PROSITE" id="PS01295">
    <property type="entry name" value="ISPD"/>
    <property type="match status" value="1"/>
</dbReference>
<dbReference type="FunFam" id="3.90.550.10:FF:000003">
    <property type="entry name" value="2-C-methyl-D-erythritol 4-phosphate cytidylyltransferase"/>
    <property type="match status" value="1"/>
</dbReference>
<dbReference type="EMBL" id="JALJRB010000007">
    <property type="protein sequence ID" value="MCJ8500595.1"/>
    <property type="molecule type" value="Genomic_DNA"/>
</dbReference>
<protein>
    <recommendedName>
        <fullName evidence="7">2-C-methyl-D-erythritol 4-phosphate cytidylyltransferase</fullName>
        <ecNumber evidence="7">2.7.7.60</ecNumber>
    </recommendedName>
    <alternativeName>
        <fullName evidence="7">4-diphosphocytidyl-2C-methyl-D-erythritol synthase</fullName>
    </alternativeName>
    <alternativeName>
        <fullName evidence="7">MEP cytidylyltransferase</fullName>
        <shortName evidence="7">MCT</shortName>
    </alternativeName>
</protein>
<keyword evidence="6 7" id="KW-0414">Isoprene biosynthesis</keyword>
<dbReference type="HAMAP" id="MF_00108">
    <property type="entry name" value="IspD"/>
    <property type="match status" value="1"/>
</dbReference>
<evidence type="ECO:0000256" key="5">
    <source>
        <dbReference type="ARBA" id="ARBA00022695"/>
    </source>
</evidence>